<dbReference type="InterPro" id="IPR036249">
    <property type="entry name" value="Thioredoxin-like_sf"/>
</dbReference>
<dbReference type="Gene3D" id="3.40.30.10">
    <property type="entry name" value="Glutaredoxin"/>
    <property type="match status" value="1"/>
</dbReference>
<proteinExistence type="predicted"/>
<evidence type="ECO:0000313" key="3">
    <source>
        <dbReference type="Proteomes" id="UP000237662"/>
    </source>
</evidence>
<dbReference type="RefSeq" id="WP_104418160.1">
    <property type="nucleotide sequence ID" value="NZ_PTJC01000005.1"/>
</dbReference>
<gene>
    <name evidence="2" type="ORF">CLV84_0506</name>
</gene>
<keyword evidence="3" id="KW-1185">Reference proteome</keyword>
<protein>
    <submittedName>
        <fullName evidence="2">Thioredoxin 1</fullName>
    </submittedName>
</protein>
<evidence type="ECO:0000259" key="1">
    <source>
        <dbReference type="Pfam" id="PF00085"/>
    </source>
</evidence>
<comment type="caution">
    <text evidence="2">The sequence shown here is derived from an EMBL/GenBank/DDBJ whole genome shotgun (WGS) entry which is preliminary data.</text>
</comment>
<feature type="domain" description="Thioredoxin" evidence="1">
    <location>
        <begin position="8"/>
        <end position="104"/>
    </location>
</feature>
<dbReference type="EMBL" id="PTJC01000005">
    <property type="protein sequence ID" value="PPK87563.1"/>
    <property type="molecule type" value="Genomic_DNA"/>
</dbReference>
<evidence type="ECO:0000313" key="2">
    <source>
        <dbReference type="EMBL" id="PPK87563.1"/>
    </source>
</evidence>
<sequence length="107" mass="11621">MQGQNLTHINDDKVNEVLAHTGLSVLLITSTWDGHGIIMRTLLEGLSNRYTKVFFGVADVEASPRICKVFNVTNPPGLLLVKDGELIERTTGAVGGSSIVEMIERNS</sequence>
<accession>A0A2S6I7T6</accession>
<dbReference type="OrthoDB" id="1493234at2"/>
<dbReference type="AlphaFoldDB" id="A0A2S6I7T6"/>
<organism evidence="2 3">
    <name type="scientific">Neolewinella xylanilytica</name>
    <dbReference type="NCBI Taxonomy" id="1514080"/>
    <lineage>
        <taxon>Bacteria</taxon>
        <taxon>Pseudomonadati</taxon>
        <taxon>Bacteroidota</taxon>
        <taxon>Saprospiria</taxon>
        <taxon>Saprospirales</taxon>
        <taxon>Lewinellaceae</taxon>
        <taxon>Neolewinella</taxon>
    </lineage>
</organism>
<dbReference type="CDD" id="cd02947">
    <property type="entry name" value="TRX_family"/>
    <property type="match status" value="1"/>
</dbReference>
<dbReference type="Pfam" id="PF00085">
    <property type="entry name" value="Thioredoxin"/>
    <property type="match status" value="1"/>
</dbReference>
<reference evidence="2 3" key="1">
    <citation type="submission" date="2018-02" db="EMBL/GenBank/DDBJ databases">
        <title>Genomic Encyclopedia of Archaeal and Bacterial Type Strains, Phase II (KMG-II): from individual species to whole genera.</title>
        <authorList>
            <person name="Goeker M."/>
        </authorList>
    </citation>
    <scope>NUCLEOTIDE SEQUENCE [LARGE SCALE GENOMIC DNA]</scope>
    <source>
        <strain evidence="2 3">DSM 29526</strain>
    </source>
</reference>
<name>A0A2S6I7T6_9BACT</name>
<dbReference type="InterPro" id="IPR013766">
    <property type="entry name" value="Thioredoxin_domain"/>
</dbReference>
<dbReference type="Proteomes" id="UP000237662">
    <property type="component" value="Unassembled WGS sequence"/>
</dbReference>
<dbReference type="SUPFAM" id="SSF52833">
    <property type="entry name" value="Thioredoxin-like"/>
    <property type="match status" value="1"/>
</dbReference>